<sequence length="354" mass="39928">MQLEPEVSSTVREPPTWRHLEKIRLTSVLTYVSTQAWMVVPQTIETAMTPSSVRDVLTENLPFDGVNLSSLVLKNETTAENSSCLITGWGFYDSTSSVSSVMNYVGVFTTICDVFEEYEDMEPEMLCAGNHLGGDMSCQVTCDDLYSVTCDELYKVTCDDLYKVTCDDLYSVTCDDLYKVTCDDLYKVTCDDLYKVTCDDLYRVTCDDLYSVTCDELYKVTCDDLYRVTCDDLYSVTCDDLYKVTCDDLYRVTCDDLYRVTCDDLYRVTCDELYSVTCDDLYKGDVGGPMMCDDYLVGITSYGGYPCSNSTYPGVYTNVSNYLSWIVANRSSSLTSNTTLIVILLVAASIWKFH</sequence>
<dbReference type="Gene3D" id="2.40.10.10">
    <property type="entry name" value="Trypsin-like serine proteases"/>
    <property type="match status" value="2"/>
</dbReference>
<evidence type="ECO:0000256" key="1">
    <source>
        <dbReference type="ARBA" id="ARBA00023157"/>
    </source>
</evidence>
<dbReference type="Pfam" id="PF00089">
    <property type="entry name" value="Trypsin"/>
    <property type="match status" value="1"/>
</dbReference>
<dbReference type="PROSITE" id="PS50240">
    <property type="entry name" value="TRYPSIN_DOM"/>
    <property type="match status" value="1"/>
</dbReference>
<dbReference type="AlphaFoldDB" id="A0A7R9F762"/>
<dbReference type="SUPFAM" id="SSF50494">
    <property type="entry name" value="Trypsin-like serine proteases"/>
    <property type="match status" value="2"/>
</dbReference>
<accession>A0A7R9F762</accession>
<reference evidence="3" key="1">
    <citation type="submission" date="2020-11" db="EMBL/GenBank/DDBJ databases">
        <authorList>
            <person name="Tran Van P."/>
        </authorList>
    </citation>
    <scope>NUCLEOTIDE SEQUENCE</scope>
</reference>
<organism evidence="3">
    <name type="scientific">Timema bartmani</name>
    <dbReference type="NCBI Taxonomy" id="61472"/>
    <lineage>
        <taxon>Eukaryota</taxon>
        <taxon>Metazoa</taxon>
        <taxon>Ecdysozoa</taxon>
        <taxon>Arthropoda</taxon>
        <taxon>Hexapoda</taxon>
        <taxon>Insecta</taxon>
        <taxon>Pterygota</taxon>
        <taxon>Neoptera</taxon>
        <taxon>Polyneoptera</taxon>
        <taxon>Phasmatodea</taxon>
        <taxon>Timematodea</taxon>
        <taxon>Timematoidea</taxon>
        <taxon>Timematidae</taxon>
        <taxon>Timema</taxon>
    </lineage>
</organism>
<name>A0A7R9F762_9NEOP</name>
<feature type="domain" description="Peptidase S1" evidence="2">
    <location>
        <begin position="1"/>
        <end position="331"/>
    </location>
</feature>
<dbReference type="EMBL" id="OD569540">
    <property type="protein sequence ID" value="CAD7448063.1"/>
    <property type="molecule type" value="Genomic_DNA"/>
</dbReference>
<dbReference type="SMART" id="SM00020">
    <property type="entry name" value="Tryp_SPc"/>
    <property type="match status" value="1"/>
</dbReference>
<evidence type="ECO:0000259" key="2">
    <source>
        <dbReference type="PROSITE" id="PS50240"/>
    </source>
</evidence>
<gene>
    <name evidence="3" type="ORF">TBIB3V08_LOCUS10356</name>
</gene>
<dbReference type="InterPro" id="IPR001254">
    <property type="entry name" value="Trypsin_dom"/>
</dbReference>
<dbReference type="InterPro" id="IPR043504">
    <property type="entry name" value="Peptidase_S1_PA_chymotrypsin"/>
</dbReference>
<evidence type="ECO:0000313" key="3">
    <source>
        <dbReference type="EMBL" id="CAD7448063.1"/>
    </source>
</evidence>
<dbReference type="GO" id="GO:0004252">
    <property type="term" value="F:serine-type endopeptidase activity"/>
    <property type="evidence" value="ECO:0007669"/>
    <property type="project" value="InterPro"/>
</dbReference>
<proteinExistence type="predicted"/>
<dbReference type="PANTHER" id="PTHR24253">
    <property type="entry name" value="TRANSMEMBRANE PROTEASE SERINE"/>
    <property type="match status" value="1"/>
</dbReference>
<dbReference type="InterPro" id="IPR009003">
    <property type="entry name" value="Peptidase_S1_PA"/>
</dbReference>
<dbReference type="GO" id="GO:0006508">
    <property type="term" value="P:proteolysis"/>
    <property type="evidence" value="ECO:0007669"/>
    <property type="project" value="InterPro"/>
</dbReference>
<protein>
    <recommendedName>
        <fullName evidence="2">Peptidase S1 domain-containing protein</fullName>
    </recommendedName>
</protein>
<keyword evidence="1" id="KW-1015">Disulfide bond</keyword>